<dbReference type="InterPro" id="IPR021730">
    <property type="entry name" value="YdbH"/>
</dbReference>
<evidence type="ECO:0000313" key="2">
    <source>
        <dbReference type="Proteomes" id="UP001597294"/>
    </source>
</evidence>
<dbReference type="Pfam" id="PF11739">
    <property type="entry name" value="YdbH-like"/>
    <property type="match status" value="1"/>
</dbReference>
<name>A0ABW5BI79_9PROT</name>
<reference evidence="2" key="1">
    <citation type="journal article" date="2019" name="Int. J. Syst. Evol. Microbiol.">
        <title>The Global Catalogue of Microorganisms (GCM) 10K type strain sequencing project: providing services to taxonomists for standard genome sequencing and annotation.</title>
        <authorList>
            <consortium name="The Broad Institute Genomics Platform"/>
            <consortium name="The Broad Institute Genome Sequencing Center for Infectious Disease"/>
            <person name="Wu L."/>
            <person name="Ma J."/>
        </authorList>
    </citation>
    <scope>NUCLEOTIDE SEQUENCE [LARGE SCALE GENOMIC DNA]</scope>
    <source>
        <strain evidence="2">CGMCC 4.7192</strain>
    </source>
</reference>
<sequence length="978" mass="105102">MTLFLLGSALIFYRIPIAQYLVEYVAQQTRIPNFKIKVTNVSYDTFALEDLTAGDAAEFSLESLQLNFDLFDLWRGGVLKVNIDRLKLSLDVTGKRPLLGSLDILFSDGEGAEPTVLSVLPFRPELHLTNSEVNIKGEQGLIYLPLAAEIIGTSEDDVQGWLSFEGGKLGDREPEEFYLGAIFSSSDLQLDWDVNWRELGFEGEGAASLFLDGPGLSWNVFGGIKGSVPAVFLGDHAADVKMLEGEVKLDGVGEINIVDKSPKKWRTAIGPLLENLNRSTADLSLEIQTRALLHSGVSLESNLPLRIKQAGLDTHLGFNRDVRYEISGLQGDQSLPSELGDLLGNGVSGQFFKDQSELSLQLSAGRPYSLKLNGKAKGQEGIDLSYQGDVSGEVGLGENLLNGLQGNFELTASEITMSGVKADKAQLQLNTIHNGSNGWVGKWQGEVKGARVEQKNNGTINVLKVSSGLLDGAYQLDSNSLMVEARKGNALLSSLSLPGQMEISSAVSLLVQKFNTTLLLPSPTVEAASLKKIDTKITVKDLSAQLGKANKRISLAAIELELNGNDKAGWRMKSTIGEALIPDVKIRMENFSSIITTPFTPQGTPDDFGEMPFEVTVSGHLKSEDHDLALPAGKFSANGKGTLQELKLQAEFSLLKGATLLSIGGQLDPEDLNGTFDVVIPKILFLEGGVQPATFSPLLSDVKVQNGTFSGHAEVILAKGVPDGHGYINVDINDAVISDLPVKDLAGRFFFQGITEPALPPGQSLKIGNLDAGVPITDIELLFGAFLEKGEPVIELRTAGVNITGGLISLKPDKFFVLEEDQSIEVLVDKLDVKELFALIGREDLSGTGMLSGQVPIRIVGDQVIIKGGHLATGGPGILQIRSQVIADALASGGEQVELLVKALQNFSYTELTLDIEKPINGAAQVKLGISGANKDVLDGHPFRLNINLETRVEPLLEVFLQGQKISQGLVSGFIKKR</sequence>
<proteinExistence type="predicted"/>
<accession>A0ABW5BI79</accession>
<keyword evidence="2" id="KW-1185">Reference proteome</keyword>
<protein>
    <submittedName>
        <fullName evidence="1">YdbH domain-containing protein</fullName>
    </submittedName>
</protein>
<dbReference type="Proteomes" id="UP001597294">
    <property type="component" value="Unassembled WGS sequence"/>
</dbReference>
<gene>
    <name evidence="1" type="ORF">ACFSKO_03075</name>
</gene>
<organism evidence="1 2">
    <name type="scientific">Kiloniella antarctica</name>
    <dbReference type="NCBI Taxonomy" id="1550907"/>
    <lineage>
        <taxon>Bacteria</taxon>
        <taxon>Pseudomonadati</taxon>
        <taxon>Pseudomonadota</taxon>
        <taxon>Alphaproteobacteria</taxon>
        <taxon>Rhodospirillales</taxon>
        <taxon>Kiloniellaceae</taxon>
        <taxon>Kiloniella</taxon>
    </lineage>
</organism>
<dbReference type="EMBL" id="JBHUII010000001">
    <property type="protein sequence ID" value="MFD2204573.1"/>
    <property type="molecule type" value="Genomic_DNA"/>
</dbReference>
<evidence type="ECO:0000313" key="1">
    <source>
        <dbReference type="EMBL" id="MFD2204573.1"/>
    </source>
</evidence>
<comment type="caution">
    <text evidence="1">The sequence shown here is derived from an EMBL/GenBank/DDBJ whole genome shotgun (WGS) entry which is preliminary data.</text>
</comment>